<keyword evidence="3" id="KW-1185">Reference proteome</keyword>
<reference evidence="2 3" key="1">
    <citation type="journal article" date="2013" name="Front. Microbiol.">
        <title>Comparative genomic analyses of the cyanobacterium, Lyngbya aestuarii BL J, a powerful hydrogen producer.</title>
        <authorList>
            <person name="Kothari A."/>
            <person name="Vaughn M."/>
            <person name="Garcia-Pichel F."/>
        </authorList>
    </citation>
    <scope>NUCLEOTIDE SEQUENCE [LARGE SCALE GENOMIC DNA]</scope>
    <source>
        <strain evidence="2 3">BL J</strain>
    </source>
</reference>
<accession>U7QG40</accession>
<dbReference type="Pfam" id="PF11375">
    <property type="entry name" value="DUF3177"/>
    <property type="match status" value="1"/>
</dbReference>
<feature type="transmembrane region" description="Helical" evidence="1">
    <location>
        <begin position="97"/>
        <end position="116"/>
    </location>
</feature>
<feature type="transmembrane region" description="Helical" evidence="1">
    <location>
        <begin position="35"/>
        <end position="52"/>
    </location>
</feature>
<comment type="caution">
    <text evidence="2">The sequence shown here is derived from an EMBL/GenBank/DDBJ whole genome shotgun (WGS) entry which is preliminary data.</text>
</comment>
<dbReference type="InterPro" id="IPR021515">
    <property type="entry name" value="DUF3177"/>
</dbReference>
<gene>
    <name evidence="2" type="ORF">M595_3775</name>
</gene>
<dbReference type="Proteomes" id="UP000017127">
    <property type="component" value="Unassembled WGS sequence"/>
</dbReference>
<protein>
    <recommendedName>
        <fullName evidence="4">DUF3177 family protein</fullName>
    </recommendedName>
</protein>
<sequence>MDYRLAVLFTVIAPLILLFWAFLQKIDAIQRLLVIYWRVSSLLVITLYLMIAAFPISFITSILARILIVVSLWFWVDLNEELEDLQPSLLKLSFTSWRWAVSVYNGLGALLFIPFLRCAFLDTNGLISDQTCRIWLDTPWMYKEMFHPNLTPQFLGFFGLSGLVVYLICFGYFVVVKLGRQGRSATGH</sequence>
<organism evidence="2 3">
    <name type="scientific">Lyngbya aestuarii BL J</name>
    <dbReference type="NCBI Taxonomy" id="1348334"/>
    <lineage>
        <taxon>Bacteria</taxon>
        <taxon>Bacillati</taxon>
        <taxon>Cyanobacteriota</taxon>
        <taxon>Cyanophyceae</taxon>
        <taxon>Oscillatoriophycideae</taxon>
        <taxon>Oscillatoriales</taxon>
        <taxon>Microcoleaceae</taxon>
        <taxon>Lyngbya</taxon>
    </lineage>
</organism>
<name>U7QG40_9CYAN</name>
<evidence type="ECO:0000256" key="1">
    <source>
        <dbReference type="SAM" id="Phobius"/>
    </source>
</evidence>
<proteinExistence type="predicted"/>
<dbReference type="PATRIC" id="fig|1348334.3.peg.3653"/>
<keyword evidence="1" id="KW-0472">Membrane</keyword>
<keyword evidence="1" id="KW-1133">Transmembrane helix</keyword>
<dbReference type="RefSeq" id="WP_023067480.1">
    <property type="nucleotide sequence ID" value="NZ_AUZM01000039.1"/>
</dbReference>
<dbReference type="AlphaFoldDB" id="U7QG40"/>
<dbReference type="EMBL" id="AUZM01000039">
    <property type="protein sequence ID" value="ERT06257.1"/>
    <property type="molecule type" value="Genomic_DNA"/>
</dbReference>
<evidence type="ECO:0008006" key="4">
    <source>
        <dbReference type="Google" id="ProtNLM"/>
    </source>
</evidence>
<evidence type="ECO:0000313" key="3">
    <source>
        <dbReference type="Proteomes" id="UP000017127"/>
    </source>
</evidence>
<feature type="transmembrane region" description="Helical" evidence="1">
    <location>
        <begin position="154"/>
        <end position="175"/>
    </location>
</feature>
<dbReference type="OrthoDB" id="517164at2"/>
<evidence type="ECO:0000313" key="2">
    <source>
        <dbReference type="EMBL" id="ERT06257.1"/>
    </source>
</evidence>
<keyword evidence="1" id="KW-0812">Transmembrane</keyword>
<feature type="transmembrane region" description="Helical" evidence="1">
    <location>
        <begin position="6"/>
        <end position="23"/>
    </location>
</feature>